<dbReference type="InterPro" id="IPR017946">
    <property type="entry name" value="PLC-like_Pdiesterase_TIM-brl"/>
</dbReference>
<organism evidence="2 3">
    <name type="scientific">Cichlidogyrus casuarinus</name>
    <dbReference type="NCBI Taxonomy" id="1844966"/>
    <lineage>
        <taxon>Eukaryota</taxon>
        <taxon>Metazoa</taxon>
        <taxon>Spiralia</taxon>
        <taxon>Lophotrochozoa</taxon>
        <taxon>Platyhelminthes</taxon>
        <taxon>Monogenea</taxon>
        <taxon>Monopisthocotylea</taxon>
        <taxon>Dactylogyridea</taxon>
        <taxon>Ancyrocephalidae</taxon>
        <taxon>Cichlidogyrus</taxon>
    </lineage>
</organism>
<evidence type="ECO:0000256" key="1">
    <source>
        <dbReference type="SAM" id="MobiDB-lite"/>
    </source>
</evidence>
<name>A0ABD2QIF0_9PLAT</name>
<evidence type="ECO:0000313" key="3">
    <source>
        <dbReference type="Proteomes" id="UP001626550"/>
    </source>
</evidence>
<evidence type="ECO:0000313" key="2">
    <source>
        <dbReference type="EMBL" id="KAL3319321.1"/>
    </source>
</evidence>
<gene>
    <name evidence="2" type="ORF">Ciccas_002003</name>
</gene>
<comment type="caution">
    <text evidence="2">The sequence shown here is derived from an EMBL/GenBank/DDBJ whole genome shotgun (WGS) entry which is preliminary data.</text>
</comment>
<reference evidence="2 3" key="1">
    <citation type="submission" date="2024-11" db="EMBL/GenBank/DDBJ databases">
        <title>Adaptive evolution of stress response genes in parasites aligns with host niche diversity.</title>
        <authorList>
            <person name="Hahn C."/>
            <person name="Resl P."/>
        </authorList>
    </citation>
    <scope>NUCLEOTIDE SEQUENCE [LARGE SCALE GENOMIC DNA]</scope>
    <source>
        <strain evidence="2">EGGRZ-B1_66</strain>
        <tissue evidence="2">Body</tissue>
    </source>
</reference>
<dbReference type="SUPFAM" id="SSF51695">
    <property type="entry name" value="PLC-like phosphodiesterases"/>
    <property type="match status" value="1"/>
</dbReference>
<dbReference type="PROSITE" id="PS50007">
    <property type="entry name" value="PIPLC_X_DOMAIN"/>
    <property type="match status" value="1"/>
</dbReference>
<feature type="compositionally biased region" description="Basic and acidic residues" evidence="1">
    <location>
        <begin position="376"/>
        <end position="389"/>
    </location>
</feature>
<keyword evidence="3" id="KW-1185">Reference proteome</keyword>
<protein>
    <submittedName>
        <fullName evidence="2">Uncharacterized protein</fullName>
    </submittedName>
</protein>
<feature type="region of interest" description="Disordered" evidence="1">
    <location>
        <begin position="374"/>
        <end position="406"/>
    </location>
</feature>
<accession>A0ABD2QIF0</accession>
<sequence>MPMKLQVDSLQSRFNPSLESATRLKARHLRLFINPDDACRYDEDDGSQLGKSSSELEDIICMLRKDEDIDRNFQFTHEKMIKNQKKIWFDLIGRLMPIWVAKYESLPLARKTSERLIHLLFHCALFGTKLMFFTLDFNYQADPLFVNVQTGAIDPPQYCVSVEEALQAIKELAFLPSSKPLILHIVTYNLQLECQGMLGELCQKTLGDLLLMPPLPTPGCFNGTHFGYANNAKSLYNIMQLMPNALTILPSPDDLRERILLSVENLVPRTNKSPSTVFCESDQAKNPVGKALSFGTLSRIRRNPSIRSASRTSISILEEDLDSRFKKITKRHQTDFILRQESSREESPLLKKHTSQDCLSTDRGRTLEVFVTGPEGEFKRPKQDLESPTRTDSSVPVIPPSPSPRHWQRRISKAFGIGNQKCQSIDTAQIAKTSPTVKEESDWLNAIPNQMHPRLSRLVSLPPFDRGMPFNQSEVDHLLKLSTISKKITDNLDLFSLADQNVVKSLDPFILYFLLNSRLMSRTAFRLHRIRKYRLIYKLIELKRQSRRSARARRRFYRQKREEAAACHMDSDVDVAQIDSLQGENSVRNNSG</sequence>
<proteinExistence type="predicted"/>
<dbReference type="Gene3D" id="3.20.20.190">
    <property type="entry name" value="Phosphatidylinositol (PI) phosphodiesterase"/>
    <property type="match status" value="1"/>
</dbReference>
<dbReference type="AlphaFoldDB" id="A0ABD2QIF0"/>
<dbReference type="Proteomes" id="UP001626550">
    <property type="component" value="Unassembled WGS sequence"/>
</dbReference>
<dbReference type="EMBL" id="JBJKFK010000146">
    <property type="protein sequence ID" value="KAL3319321.1"/>
    <property type="molecule type" value="Genomic_DNA"/>
</dbReference>